<name>A0A7J8DXF5_ROUAE</name>
<dbReference type="AlphaFoldDB" id="A0A7J8DXF5"/>
<dbReference type="Proteomes" id="UP000593571">
    <property type="component" value="Unassembled WGS sequence"/>
</dbReference>
<protein>
    <submittedName>
        <fullName evidence="2">Uncharacterized protein</fullName>
    </submittedName>
</protein>
<evidence type="ECO:0000256" key="1">
    <source>
        <dbReference type="SAM" id="MobiDB-lite"/>
    </source>
</evidence>
<dbReference type="EMBL" id="JACASE010000011">
    <property type="protein sequence ID" value="KAF6427800.1"/>
    <property type="molecule type" value="Genomic_DNA"/>
</dbReference>
<evidence type="ECO:0000313" key="3">
    <source>
        <dbReference type="Proteomes" id="UP000593571"/>
    </source>
</evidence>
<organism evidence="2 3">
    <name type="scientific">Rousettus aegyptiacus</name>
    <name type="common">Egyptian fruit bat</name>
    <name type="synonym">Pteropus aegyptiacus</name>
    <dbReference type="NCBI Taxonomy" id="9407"/>
    <lineage>
        <taxon>Eukaryota</taxon>
        <taxon>Metazoa</taxon>
        <taxon>Chordata</taxon>
        <taxon>Craniata</taxon>
        <taxon>Vertebrata</taxon>
        <taxon>Euteleostomi</taxon>
        <taxon>Mammalia</taxon>
        <taxon>Eutheria</taxon>
        <taxon>Laurasiatheria</taxon>
        <taxon>Chiroptera</taxon>
        <taxon>Yinpterochiroptera</taxon>
        <taxon>Pteropodoidea</taxon>
        <taxon>Pteropodidae</taxon>
        <taxon>Rousettinae</taxon>
        <taxon>Rousettus</taxon>
    </lineage>
</organism>
<feature type="region of interest" description="Disordered" evidence="1">
    <location>
        <begin position="22"/>
        <end position="120"/>
    </location>
</feature>
<reference evidence="2 3" key="1">
    <citation type="journal article" date="2020" name="Nature">
        <title>Six reference-quality genomes reveal evolution of bat adaptations.</title>
        <authorList>
            <person name="Jebb D."/>
            <person name="Huang Z."/>
            <person name="Pippel M."/>
            <person name="Hughes G.M."/>
            <person name="Lavrichenko K."/>
            <person name="Devanna P."/>
            <person name="Winkler S."/>
            <person name="Jermiin L.S."/>
            <person name="Skirmuntt E.C."/>
            <person name="Katzourakis A."/>
            <person name="Burkitt-Gray L."/>
            <person name="Ray D.A."/>
            <person name="Sullivan K.A.M."/>
            <person name="Roscito J.G."/>
            <person name="Kirilenko B.M."/>
            <person name="Davalos L.M."/>
            <person name="Corthals A.P."/>
            <person name="Power M.L."/>
            <person name="Jones G."/>
            <person name="Ransome R.D."/>
            <person name="Dechmann D.K.N."/>
            <person name="Locatelli A.G."/>
            <person name="Puechmaille S.J."/>
            <person name="Fedrigo O."/>
            <person name="Jarvis E.D."/>
            <person name="Hiller M."/>
            <person name="Vernes S.C."/>
            <person name="Myers E.W."/>
            <person name="Teeling E.C."/>
        </authorList>
    </citation>
    <scope>NUCLEOTIDE SEQUENCE [LARGE SCALE GENOMIC DNA]</scope>
    <source>
        <strain evidence="2">MRouAeg1</strain>
        <tissue evidence="2">Muscle</tissue>
    </source>
</reference>
<sequence>MKGNTVPSVWPSPRTSQLCLRETEASPGGARRGGCDGCARRAPGPGCRGQIRPGPRHPPPSHLPPSRVHHIRLPVHSLSRSPWATRDGPRTRVGDSGGQAAPRPGGTAASPSTDVSHGFRRGLVFSPGCSAEPARCIP</sequence>
<accession>A0A7J8DXF5</accession>
<evidence type="ECO:0000313" key="2">
    <source>
        <dbReference type="EMBL" id="KAF6427800.1"/>
    </source>
</evidence>
<gene>
    <name evidence="2" type="ORF">HJG63_008289</name>
</gene>
<comment type="caution">
    <text evidence="2">The sequence shown here is derived from an EMBL/GenBank/DDBJ whole genome shotgun (WGS) entry which is preliminary data.</text>
</comment>
<keyword evidence="3" id="KW-1185">Reference proteome</keyword>
<proteinExistence type="predicted"/>